<dbReference type="EMBL" id="JAENJH010000001">
    <property type="protein sequence ID" value="MBK1783619.1"/>
    <property type="molecule type" value="Genomic_DNA"/>
</dbReference>
<dbReference type="RefSeq" id="WP_200315071.1">
    <property type="nucleotide sequence ID" value="NZ_JAENJH010000001.1"/>
</dbReference>
<protein>
    <submittedName>
        <fullName evidence="7">(2Fe-2S)-binding protein</fullName>
    </submittedName>
</protein>
<dbReference type="PANTHER" id="PTHR44379">
    <property type="entry name" value="OXIDOREDUCTASE WITH IRON-SULFUR SUBUNIT"/>
    <property type="match status" value="1"/>
</dbReference>
<keyword evidence="1" id="KW-0001">2Fe-2S</keyword>
<dbReference type="GO" id="GO:0046872">
    <property type="term" value="F:metal ion binding"/>
    <property type="evidence" value="ECO:0007669"/>
    <property type="project" value="UniProtKB-KW"/>
</dbReference>
<dbReference type="Gene3D" id="1.10.150.120">
    <property type="entry name" value="[2Fe-2S]-binding domain"/>
    <property type="match status" value="1"/>
</dbReference>
<dbReference type="GO" id="GO:0016491">
    <property type="term" value="F:oxidoreductase activity"/>
    <property type="evidence" value="ECO:0007669"/>
    <property type="project" value="UniProtKB-KW"/>
</dbReference>
<dbReference type="InterPro" id="IPR002888">
    <property type="entry name" value="2Fe-2S-bd"/>
</dbReference>
<dbReference type="AlphaFoldDB" id="A0A934QQ12"/>
<evidence type="ECO:0000256" key="5">
    <source>
        <dbReference type="ARBA" id="ARBA00023014"/>
    </source>
</evidence>
<dbReference type="Gene3D" id="3.10.20.30">
    <property type="match status" value="1"/>
</dbReference>
<dbReference type="SUPFAM" id="SSF47741">
    <property type="entry name" value="CO dehydrogenase ISP C-domain like"/>
    <property type="match status" value="1"/>
</dbReference>
<feature type="domain" description="2Fe-2S ferredoxin-type" evidence="6">
    <location>
        <begin position="2"/>
        <end position="78"/>
    </location>
</feature>
<keyword evidence="8" id="KW-1185">Reference proteome</keyword>
<dbReference type="Proteomes" id="UP000635245">
    <property type="component" value="Unassembled WGS sequence"/>
</dbReference>
<evidence type="ECO:0000313" key="7">
    <source>
        <dbReference type="EMBL" id="MBK1783619.1"/>
    </source>
</evidence>
<dbReference type="InterPro" id="IPR036884">
    <property type="entry name" value="2Fe-2S-bd_dom_sf"/>
</dbReference>
<keyword evidence="3" id="KW-0560">Oxidoreductase</keyword>
<evidence type="ECO:0000256" key="3">
    <source>
        <dbReference type="ARBA" id="ARBA00023002"/>
    </source>
</evidence>
<keyword evidence="5" id="KW-0411">Iron-sulfur</keyword>
<comment type="caution">
    <text evidence="7">The sequence shown here is derived from an EMBL/GenBank/DDBJ whole genome shotgun (WGS) entry which is preliminary data.</text>
</comment>
<dbReference type="InterPro" id="IPR051452">
    <property type="entry name" value="Diverse_Oxidoreductases"/>
</dbReference>
<evidence type="ECO:0000256" key="1">
    <source>
        <dbReference type="ARBA" id="ARBA00022714"/>
    </source>
</evidence>
<keyword evidence="4" id="KW-0408">Iron</keyword>
<dbReference type="CDD" id="cd00207">
    <property type="entry name" value="fer2"/>
    <property type="match status" value="1"/>
</dbReference>
<keyword evidence="2" id="KW-0479">Metal-binding</keyword>
<evidence type="ECO:0000259" key="6">
    <source>
        <dbReference type="PROSITE" id="PS51085"/>
    </source>
</evidence>
<dbReference type="InterPro" id="IPR001041">
    <property type="entry name" value="2Fe-2S_ferredoxin-type"/>
</dbReference>
<dbReference type="PROSITE" id="PS51085">
    <property type="entry name" value="2FE2S_FER_2"/>
    <property type="match status" value="1"/>
</dbReference>
<dbReference type="GO" id="GO:0051537">
    <property type="term" value="F:2 iron, 2 sulfur cluster binding"/>
    <property type="evidence" value="ECO:0007669"/>
    <property type="project" value="UniProtKB-KW"/>
</dbReference>
<dbReference type="PANTHER" id="PTHR44379:SF2">
    <property type="entry name" value="BLR6218 PROTEIN"/>
    <property type="match status" value="1"/>
</dbReference>
<evidence type="ECO:0000256" key="4">
    <source>
        <dbReference type="ARBA" id="ARBA00023004"/>
    </source>
</evidence>
<dbReference type="PROSITE" id="PS00197">
    <property type="entry name" value="2FE2S_FER_1"/>
    <property type="match status" value="1"/>
</dbReference>
<evidence type="ECO:0000313" key="8">
    <source>
        <dbReference type="Proteomes" id="UP000635245"/>
    </source>
</evidence>
<accession>A0A934QQ12</accession>
<name>A0A934QQ12_9PSEU</name>
<organism evidence="7 8">
    <name type="scientific">Prauserella cavernicola</name>
    <dbReference type="NCBI Taxonomy" id="2800127"/>
    <lineage>
        <taxon>Bacteria</taxon>
        <taxon>Bacillati</taxon>
        <taxon>Actinomycetota</taxon>
        <taxon>Actinomycetes</taxon>
        <taxon>Pseudonocardiales</taxon>
        <taxon>Pseudonocardiaceae</taxon>
        <taxon>Prauserella</taxon>
    </lineage>
</organism>
<sequence>MPRYRLLVNGRRHDVETEEDTSLLWVLRESLGLTGPKYGCGVGVCGACTSHVDGEAHRPCVVTAAESEGRHVTTIEGLSPRGQHAVQRAWRELDVAQCGYCQPGQIMAAAALLAREPDPDDDAIAAALRDNVCRCGTYPRILAAVRHAAGLLREAR</sequence>
<dbReference type="InterPro" id="IPR036010">
    <property type="entry name" value="2Fe-2S_ferredoxin-like_sf"/>
</dbReference>
<dbReference type="InterPro" id="IPR012675">
    <property type="entry name" value="Beta-grasp_dom_sf"/>
</dbReference>
<dbReference type="SUPFAM" id="SSF54292">
    <property type="entry name" value="2Fe-2S ferredoxin-like"/>
    <property type="match status" value="1"/>
</dbReference>
<evidence type="ECO:0000256" key="2">
    <source>
        <dbReference type="ARBA" id="ARBA00022723"/>
    </source>
</evidence>
<gene>
    <name evidence="7" type="ORF">JHE00_04710</name>
</gene>
<dbReference type="InterPro" id="IPR006058">
    <property type="entry name" value="2Fe2S_fd_BS"/>
</dbReference>
<dbReference type="Pfam" id="PF00111">
    <property type="entry name" value="Fer2"/>
    <property type="match status" value="1"/>
</dbReference>
<dbReference type="Pfam" id="PF01799">
    <property type="entry name" value="Fer2_2"/>
    <property type="match status" value="1"/>
</dbReference>
<reference evidence="7" key="1">
    <citation type="submission" date="2020-12" db="EMBL/GenBank/DDBJ databases">
        <title>Prauserella sp. ASG 168, a novel actinomycete isolated from cave rock.</title>
        <authorList>
            <person name="Suriyachadkun C."/>
        </authorList>
    </citation>
    <scope>NUCLEOTIDE SEQUENCE</scope>
    <source>
        <strain evidence="7">ASG 168</strain>
    </source>
</reference>
<proteinExistence type="predicted"/>